<evidence type="ECO:0000313" key="12">
    <source>
        <dbReference type="EMBL" id="MBC8199882.1"/>
    </source>
</evidence>
<dbReference type="InterPro" id="IPR006638">
    <property type="entry name" value="Elp3/MiaA/NifB-like_rSAM"/>
</dbReference>
<dbReference type="SFLD" id="SFLDG01082">
    <property type="entry name" value="B12-binding_domain_containing"/>
    <property type="match status" value="1"/>
</dbReference>
<evidence type="ECO:0000259" key="11">
    <source>
        <dbReference type="PROSITE" id="PS51918"/>
    </source>
</evidence>
<protein>
    <submittedName>
        <fullName evidence="12">tRNA (N(6)-L-threonylcarbamoyladenosine(37)-C(2))-methylthiotransferase MtaB</fullName>
    </submittedName>
</protein>
<sequence>MPIFNFTTLGCKVNQYESEAIAQSLAENGWNAARSKENADLCIINTCAVTQKASMQSRQAVRKAIRSNPNACIVVTGCYAQVEPDEIKKINGVHYIIGHADKHKIPEIIIDGKEQDSPTPEFYQLTIRHDIKHEHKFQPTLVMGASGNRTRPLLKIQDGCDNFCTYCIVPYARGRSRSMRPEMVLENIKQISRSGCHEVVLSGIHLGRYGIDLLPETSLAGLLKSIHEARIIKRVRLSSIEPDELNDDIIKIVAESDIFCHHFHTPLQSGDDLILKRMHRHYSLSFFRDMVIKIHEMIPDAAIGVDVLIGFPGETEKAFENTYSLIEQLPVTYLHVFPFSGRKGTPANSYPDKVPPQVIKDRCLKMRKIGTNKKVKFYKKLVGEKVELLIEGARSRATGYLKGTTSNYVPVLVSGKDNLKNCIVQARINELCGSSAVLGRIS</sequence>
<dbReference type="InterPro" id="IPR006467">
    <property type="entry name" value="MiaB-like_bact"/>
</dbReference>
<keyword evidence="2" id="KW-0004">4Fe-4S</keyword>
<dbReference type="Pfam" id="PF04055">
    <property type="entry name" value="Radical_SAM"/>
    <property type="match status" value="1"/>
</dbReference>
<evidence type="ECO:0000256" key="6">
    <source>
        <dbReference type="ARBA" id="ARBA00022694"/>
    </source>
</evidence>
<keyword evidence="4" id="KW-0808">Transferase</keyword>
<dbReference type="FunFam" id="3.40.50.12160:FF:000004">
    <property type="entry name" value="Threonylcarbamoyladenosine tRNA methylthiotransferase MtaB"/>
    <property type="match status" value="1"/>
</dbReference>
<evidence type="ECO:0000256" key="8">
    <source>
        <dbReference type="ARBA" id="ARBA00023004"/>
    </source>
</evidence>
<gene>
    <name evidence="12" type="primary">mtaB</name>
    <name evidence="12" type="ORF">H8E80_07550</name>
</gene>
<dbReference type="InterPro" id="IPR007197">
    <property type="entry name" value="rSAM"/>
</dbReference>
<evidence type="ECO:0000313" key="13">
    <source>
        <dbReference type="Proteomes" id="UP000603545"/>
    </source>
</evidence>
<feature type="domain" description="Radical SAM core" evidence="11">
    <location>
        <begin position="146"/>
        <end position="376"/>
    </location>
</feature>
<dbReference type="SFLD" id="SFLDG01061">
    <property type="entry name" value="methylthiotransferase"/>
    <property type="match status" value="1"/>
</dbReference>
<dbReference type="InterPro" id="IPR058240">
    <property type="entry name" value="rSAM_sf"/>
</dbReference>
<evidence type="ECO:0000256" key="5">
    <source>
        <dbReference type="ARBA" id="ARBA00022691"/>
    </source>
</evidence>
<dbReference type="PROSITE" id="PS01278">
    <property type="entry name" value="MTTASE_RADICAL"/>
    <property type="match status" value="1"/>
</dbReference>
<dbReference type="SFLD" id="SFLDS00029">
    <property type="entry name" value="Radical_SAM"/>
    <property type="match status" value="1"/>
</dbReference>
<feature type="domain" description="MTTase N-terminal" evidence="10">
    <location>
        <begin position="2"/>
        <end position="114"/>
    </location>
</feature>
<evidence type="ECO:0000256" key="1">
    <source>
        <dbReference type="ARBA" id="ARBA00001966"/>
    </source>
</evidence>
<dbReference type="GO" id="GO:0035598">
    <property type="term" value="F:tRNA (N(6)-L-threonylcarbamoyladenosine(37)-C(2))-methylthiotransferase activity"/>
    <property type="evidence" value="ECO:0007669"/>
    <property type="project" value="TreeGrafter"/>
</dbReference>
<evidence type="ECO:0000256" key="9">
    <source>
        <dbReference type="ARBA" id="ARBA00023014"/>
    </source>
</evidence>
<dbReference type="PROSITE" id="PS51918">
    <property type="entry name" value="RADICAL_SAM"/>
    <property type="match status" value="1"/>
</dbReference>
<dbReference type="Gene3D" id="3.40.50.12160">
    <property type="entry name" value="Methylthiotransferase, N-terminal domain"/>
    <property type="match status" value="1"/>
</dbReference>
<dbReference type="PANTHER" id="PTHR11918">
    <property type="entry name" value="RADICAL SAM PROTEINS"/>
    <property type="match status" value="1"/>
</dbReference>
<dbReference type="NCBIfam" id="TIGR01579">
    <property type="entry name" value="MiaB-like-C"/>
    <property type="match status" value="1"/>
</dbReference>
<keyword evidence="9" id="KW-0411">Iron-sulfur</keyword>
<dbReference type="SUPFAM" id="SSF102114">
    <property type="entry name" value="Radical SAM enzymes"/>
    <property type="match status" value="1"/>
</dbReference>
<name>A0A8J6N794_9BACT</name>
<evidence type="ECO:0000259" key="10">
    <source>
        <dbReference type="PROSITE" id="PS51449"/>
    </source>
</evidence>
<dbReference type="AlphaFoldDB" id="A0A8J6N794"/>
<dbReference type="Gene3D" id="3.80.30.20">
    <property type="entry name" value="tm_1862 like domain"/>
    <property type="match status" value="1"/>
</dbReference>
<organism evidence="12 13">
    <name type="scientific">Candidatus Desulfaltia bathyphila</name>
    <dbReference type="NCBI Taxonomy" id="2841697"/>
    <lineage>
        <taxon>Bacteria</taxon>
        <taxon>Pseudomonadati</taxon>
        <taxon>Thermodesulfobacteriota</taxon>
        <taxon>Desulfobacteria</taxon>
        <taxon>Desulfobacterales</taxon>
        <taxon>Desulfobacterales incertae sedis</taxon>
        <taxon>Candidatus Desulfaltia</taxon>
    </lineage>
</organism>
<keyword evidence="6" id="KW-0819">tRNA processing</keyword>
<dbReference type="InterPro" id="IPR038135">
    <property type="entry name" value="Methylthiotransferase_N_sf"/>
</dbReference>
<dbReference type="Proteomes" id="UP000603545">
    <property type="component" value="Unassembled WGS sequence"/>
</dbReference>
<reference evidence="12 13" key="1">
    <citation type="submission" date="2020-08" db="EMBL/GenBank/DDBJ databases">
        <title>Bridging the membrane lipid divide: bacteria of the FCB group superphylum have the potential to synthesize archaeal ether lipids.</title>
        <authorList>
            <person name="Villanueva L."/>
            <person name="Von Meijenfeldt F.A.B."/>
            <person name="Westbye A.B."/>
            <person name="Yadav S."/>
            <person name="Hopmans E.C."/>
            <person name="Dutilh B.E."/>
            <person name="Sinninghe Damste J.S."/>
        </authorList>
    </citation>
    <scope>NUCLEOTIDE SEQUENCE [LARGE SCALE GENOMIC DNA]</scope>
    <source>
        <strain evidence="12">NIOZ-UU82</strain>
    </source>
</reference>
<accession>A0A8J6N794</accession>
<dbReference type="EMBL" id="JACNLL010000066">
    <property type="protein sequence ID" value="MBC8199882.1"/>
    <property type="molecule type" value="Genomic_DNA"/>
</dbReference>
<evidence type="ECO:0000256" key="4">
    <source>
        <dbReference type="ARBA" id="ARBA00022679"/>
    </source>
</evidence>
<dbReference type="InterPro" id="IPR023404">
    <property type="entry name" value="rSAM_horseshoe"/>
</dbReference>
<evidence type="ECO:0000256" key="2">
    <source>
        <dbReference type="ARBA" id="ARBA00022485"/>
    </source>
</evidence>
<keyword evidence="3" id="KW-0963">Cytoplasm</keyword>
<comment type="caution">
    <text evidence="12">The sequence shown here is derived from an EMBL/GenBank/DDBJ whole genome shotgun (WGS) entry which is preliminary data.</text>
</comment>
<keyword evidence="7" id="KW-0479">Metal-binding</keyword>
<dbReference type="Pfam" id="PF00919">
    <property type="entry name" value="UPF0004"/>
    <property type="match status" value="1"/>
</dbReference>
<dbReference type="PANTHER" id="PTHR11918:SF45">
    <property type="entry name" value="THREONYLCARBAMOYLADENOSINE TRNA METHYLTHIOTRANSFERASE"/>
    <property type="match status" value="1"/>
</dbReference>
<keyword evidence="5" id="KW-0949">S-adenosyl-L-methionine</keyword>
<evidence type="ECO:0000256" key="3">
    <source>
        <dbReference type="ARBA" id="ARBA00022490"/>
    </source>
</evidence>
<dbReference type="InterPro" id="IPR020612">
    <property type="entry name" value="Methylthiotransferase_CS"/>
</dbReference>
<evidence type="ECO:0000256" key="7">
    <source>
        <dbReference type="ARBA" id="ARBA00022723"/>
    </source>
</evidence>
<dbReference type="InterPro" id="IPR013848">
    <property type="entry name" value="Methylthiotransferase_N"/>
</dbReference>
<dbReference type="CDD" id="cd01335">
    <property type="entry name" value="Radical_SAM"/>
    <property type="match status" value="1"/>
</dbReference>
<dbReference type="PROSITE" id="PS51449">
    <property type="entry name" value="MTTASE_N"/>
    <property type="match status" value="1"/>
</dbReference>
<dbReference type="GO" id="GO:0046872">
    <property type="term" value="F:metal ion binding"/>
    <property type="evidence" value="ECO:0007669"/>
    <property type="project" value="UniProtKB-KW"/>
</dbReference>
<dbReference type="SMART" id="SM00729">
    <property type="entry name" value="Elp3"/>
    <property type="match status" value="1"/>
</dbReference>
<comment type="cofactor">
    <cofactor evidence="1">
        <name>[4Fe-4S] cluster</name>
        <dbReference type="ChEBI" id="CHEBI:49883"/>
    </cofactor>
</comment>
<dbReference type="InterPro" id="IPR005839">
    <property type="entry name" value="Methylthiotransferase"/>
</dbReference>
<dbReference type="NCBIfam" id="TIGR00089">
    <property type="entry name" value="MiaB/RimO family radical SAM methylthiotransferase"/>
    <property type="match status" value="1"/>
</dbReference>
<proteinExistence type="predicted"/>
<dbReference type="GO" id="GO:0051539">
    <property type="term" value="F:4 iron, 4 sulfur cluster binding"/>
    <property type="evidence" value="ECO:0007669"/>
    <property type="project" value="UniProtKB-KW"/>
</dbReference>
<keyword evidence="8" id="KW-0408">Iron</keyword>